<keyword evidence="2" id="KW-1185">Reference proteome</keyword>
<dbReference type="AlphaFoldDB" id="A0A437M647"/>
<dbReference type="InterPro" id="IPR002347">
    <property type="entry name" value="SDR_fam"/>
</dbReference>
<accession>A0A437M647</accession>
<dbReference type="InterPro" id="IPR036291">
    <property type="entry name" value="NAD(P)-bd_dom_sf"/>
</dbReference>
<dbReference type="PANTHER" id="PTHR43975">
    <property type="entry name" value="ZGC:101858"/>
    <property type="match status" value="1"/>
</dbReference>
<dbReference type="EMBL" id="SACN01000001">
    <property type="protein sequence ID" value="RVT93119.1"/>
    <property type="molecule type" value="Genomic_DNA"/>
</dbReference>
<comment type="caution">
    <text evidence="1">The sequence shown here is derived from an EMBL/GenBank/DDBJ whole genome shotgun (WGS) entry which is preliminary data.</text>
</comment>
<proteinExistence type="predicted"/>
<dbReference type="OrthoDB" id="9780084at2"/>
<dbReference type="RefSeq" id="WP_127741410.1">
    <property type="nucleotide sequence ID" value="NZ_SACN01000001.1"/>
</dbReference>
<dbReference type="CDD" id="cd05233">
    <property type="entry name" value="SDR_c"/>
    <property type="match status" value="1"/>
</dbReference>
<dbReference type="PRINTS" id="PR00081">
    <property type="entry name" value="GDHRDH"/>
</dbReference>
<dbReference type="NCBIfam" id="NF005909">
    <property type="entry name" value="PRK07890.1"/>
    <property type="match status" value="1"/>
</dbReference>
<dbReference type="SUPFAM" id="SSF51735">
    <property type="entry name" value="NAD(P)-binding Rossmann-fold domains"/>
    <property type="match status" value="1"/>
</dbReference>
<dbReference type="Gene3D" id="3.40.50.720">
    <property type="entry name" value="NAD(P)-binding Rossmann-like Domain"/>
    <property type="match status" value="1"/>
</dbReference>
<name>A0A437M647_9SPHN</name>
<dbReference type="PANTHER" id="PTHR43975:SF2">
    <property type="entry name" value="EG:BACR7A4.14 PROTEIN-RELATED"/>
    <property type="match status" value="1"/>
</dbReference>
<protein>
    <submittedName>
        <fullName evidence="1">SDR family oxidoreductase</fullName>
    </submittedName>
</protein>
<gene>
    <name evidence="1" type="ORF">EOD43_04270</name>
</gene>
<evidence type="ECO:0000313" key="1">
    <source>
        <dbReference type="EMBL" id="RVT93119.1"/>
    </source>
</evidence>
<organism evidence="1 2">
    <name type="scientific">Sphingomonas crocodyli</name>
    <dbReference type="NCBI Taxonomy" id="1979270"/>
    <lineage>
        <taxon>Bacteria</taxon>
        <taxon>Pseudomonadati</taxon>
        <taxon>Pseudomonadota</taxon>
        <taxon>Alphaproteobacteria</taxon>
        <taxon>Sphingomonadales</taxon>
        <taxon>Sphingomonadaceae</taxon>
        <taxon>Sphingomonas</taxon>
    </lineage>
</organism>
<evidence type="ECO:0000313" key="2">
    <source>
        <dbReference type="Proteomes" id="UP000282971"/>
    </source>
</evidence>
<dbReference type="Proteomes" id="UP000282971">
    <property type="component" value="Unassembled WGS sequence"/>
</dbReference>
<sequence>MLLEGKVIILSGVGPGLGRVLALRAAREGAAIGLGTRTQDQLDQLQCEIEAEGGRVIAVSTDVTDPDQCRRLAEVTETRFGRIDGLVASAYAPGDWKRADEADPGQLAALFDTSCAGTLRMAQACLPALKASRGAIVSVSTMSVVNPFPGEVIYAAAKSGLGALTRHMAADFGQYGIRANLARMGWMAGPAVKGFIDAQVTAGRDRDAVVNEINARIPLGVIPPLDDCAPAILFLVSDHSRMVTGASLDINGGQYMAP</sequence>
<reference evidence="1 2" key="1">
    <citation type="submission" date="2019-01" db="EMBL/GenBank/DDBJ databases">
        <authorList>
            <person name="Chen W.-M."/>
        </authorList>
    </citation>
    <scope>NUCLEOTIDE SEQUENCE [LARGE SCALE GENOMIC DNA]</scope>
    <source>
        <strain evidence="1 2">CCP-7</strain>
    </source>
</reference>
<dbReference type="Pfam" id="PF13561">
    <property type="entry name" value="adh_short_C2"/>
    <property type="match status" value="1"/>
</dbReference>